<keyword evidence="8" id="KW-1185">Reference proteome</keyword>
<dbReference type="AlphaFoldDB" id="A0A7M5VGU3"/>
<sequence length="175" mass="18828">MILGHLASFCACVIAFVLLTLGCAGNNWITQTVGDQEASMGLWKACFVHVCKEFSTDGHSFYDSCKALSTLAVIVSGVAMLGYVINWYSPDSTIGMLGGIPYISSGLLFISGSLMAGAARVYGSNIFDQFSIIEFGWSYFMAYASAAFCYLVTAATAISYKCAYDRCCANEYQAI</sequence>
<proteinExistence type="predicted"/>
<dbReference type="InterPro" id="IPR004031">
    <property type="entry name" value="PMP22/EMP/MP20/Claudin"/>
</dbReference>
<keyword evidence="2 5" id="KW-0812">Transmembrane</keyword>
<evidence type="ECO:0000256" key="2">
    <source>
        <dbReference type="ARBA" id="ARBA00022692"/>
    </source>
</evidence>
<evidence type="ECO:0000256" key="5">
    <source>
        <dbReference type="SAM" id="Phobius"/>
    </source>
</evidence>
<feature type="chain" id="PRO_5029776262" evidence="6">
    <location>
        <begin position="26"/>
        <end position="175"/>
    </location>
</feature>
<feature type="transmembrane region" description="Helical" evidence="5">
    <location>
        <begin position="139"/>
        <end position="160"/>
    </location>
</feature>
<feature type="transmembrane region" description="Helical" evidence="5">
    <location>
        <begin position="67"/>
        <end position="88"/>
    </location>
</feature>
<dbReference type="EnsemblMetazoa" id="CLYHEMT012414.1">
    <property type="protein sequence ID" value="CLYHEMP012414.1"/>
    <property type="gene ID" value="CLYHEMG012414"/>
</dbReference>
<reference evidence="7" key="1">
    <citation type="submission" date="2021-01" db="UniProtKB">
        <authorList>
            <consortium name="EnsemblMetazoa"/>
        </authorList>
    </citation>
    <scope>IDENTIFICATION</scope>
</reference>
<keyword evidence="4 5" id="KW-0472">Membrane</keyword>
<keyword evidence="6" id="KW-0732">Signal</keyword>
<evidence type="ECO:0000313" key="7">
    <source>
        <dbReference type="EnsemblMetazoa" id="CLYHEMP012414.1"/>
    </source>
</evidence>
<dbReference type="GO" id="GO:0016020">
    <property type="term" value="C:membrane"/>
    <property type="evidence" value="ECO:0007669"/>
    <property type="project" value="UniProtKB-SubCell"/>
</dbReference>
<name>A0A7M5VGU3_9CNID</name>
<evidence type="ECO:0000256" key="6">
    <source>
        <dbReference type="SAM" id="SignalP"/>
    </source>
</evidence>
<evidence type="ECO:0000313" key="8">
    <source>
        <dbReference type="Proteomes" id="UP000594262"/>
    </source>
</evidence>
<organism evidence="7 8">
    <name type="scientific">Clytia hemisphaerica</name>
    <dbReference type="NCBI Taxonomy" id="252671"/>
    <lineage>
        <taxon>Eukaryota</taxon>
        <taxon>Metazoa</taxon>
        <taxon>Cnidaria</taxon>
        <taxon>Hydrozoa</taxon>
        <taxon>Hydroidolina</taxon>
        <taxon>Leptothecata</taxon>
        <taxon>Obeliida</taxon>
        <taxon>Clytiidae</taxon>
        <taxon>Clytia</taxon>
    </lineage>
</organism>
<protein>
    <submittedName>
        <fullName evidence="7">Uncharacterized protein</fullName>
    </submittedName>
</protein>
<feature type="signal peptide" evidence="6">
    <location>
        <begin position="1"/>
        <end position="25"/>
    </location>
</feature>
<evidence type="ECO:0000256" key="4">
    <source>
        <dbReference type="ARBA" id="ARBA00023136"/>
    </source>
</evidence>
<dbReference type="Proteomes" id="UP000594262">
    <property type="component" value="Unplaced"/>
</dbReference>
<dbReference type="Pfam" id="PF00822">
    <property type="entry name" value="PMP22_Claudin"/>
    <property type="match status" value="1"/>
</dbReference>
<evidence type="ECO:0000256" key="3">
    <source>
        <dbReference type="ARBA" id="ARBA00022989"/>
    </source>
</evidence>
<dbReference type="Gene3D" id="1.20.140.150">
    <property type="match status" value="1"/>
</dbReference>
<accession>A0A7M5VGU3</accession>
<keyword evidence="3 5" id="KW-1133">Transmembrane helix</keyword>
<evidence type="ECO:0000256" key="1">
    <source>
        <dbReference type="ARBA" id="ARBA00004141"/>
    </source>
</evidence>
<comment type="subcellular location">
    <subcellularLocation>
        <location evidence="1">Membrane</location>
        <topology evidence="1">Multi-pass membrane protein</topology>
    </subcellularLocation>
</comment>
<feature type="transmembrane region" description="Helical" evidence="5">
    <location>
        <begin position="100"/>
        <end position="119"/>
    </location>
</feature>